<dbReference type="InterPro" id="IPR004045">
    <property type="entry name" value="Glutathione_S-Trfase_N"/>
</dbReference>
<evidence type="ECO:0000256" key="1">
    <source>
        <dbReference type="ARBA" id="ARBA00022679"/>
    </source>
</evidence>
<dbReference type="GO" id="GO:0016740">
    <property type="term" value="F:transferase activity"/>
    <property type="evidence" value="ECO:0007669"/>
    <property type="project" value="UniProtKB-KW"/>
</dbReference>
<organism evidence="5">
    <name type="scientific">Polytomella parva</name>
    <dbReference type="NCBI Taxonomy" id="51329"/>
    <lineage>
        <taxon>Eukaryota</taxon>
        <taxon>Viridiplantae</taxon>
        <taxon>Chlorophyta</taxon>
        <taxon>core chlorophytes</taxon>
        <taxon>Chlorophyceae</taxon>
        <taxon>CS clade</taxon>
        <taxon>Chlamydomonadales</taxon>
        <taxon>Chlamydomonadaceae</taxon>
        <taxon>Polytomella</taxon>
    </lineage>
</organism>
<feature type="domain" description="GST C-terminal" evidence="4">
    <location>
        <begin position="108"/>
        <end position="254"/>
    </location>
</feature>
<sequence>MFRMLSHHVLTLRNKPCFRKAICTPKLFVYRQKSFATMAPITLYVKANLDEPSKLGDCPFCHRVYLYLKLKKLETKLELIDFYNKPEWLIRVNDGKVPVIQETEGGEYLPDSDKIVERLEEIAPEPSLRPKTPSGLGAKIFPAFRAAVLNPSEANDQILYSELDTLEKYLSENADKGAFFGGAYLDGFDAAFSPKLYHIIVAMKALRDITVLDKYPLLAKYFDAVSATPEWKETDYGEAAIISGWKRHQAMHNVGKH</sequence>
<dbReference type="PANTHER" id="PTHR44420">
    <property type="entry name" value="GLUTATHIONE S-TRANSFERASE DHAR2-RELATED"/>
    <property type="match status" value="1"/>
</dbReference>
<dbReference type="SUPFAM" id="SSF47616">
    <property type="entry name" value="GST C-terminal domain-like"/>
    <property type="match status" value="1"/>
</dbReference>
<dbReference type="InterPro" id="IPR044627">
    <property type="entry name" value="DHAR1/2/3/4"/>
</dbReference>
<dbReference type="InterPro" id="IPR036282">
    <property type="entry name" value="Glutathione-S-Trfase_C_sf"/>
</dbReference>
<gene>
    <name evidence="5" type="ORF">PPAR00522_LOCUS1047</name>
</gene>
<evidence type="ECO:0000313" key="5">
    <source>
        <dbReference type="EMBL" id="CAD8764663.1"/>
    </source>
</evidence>
<dbReference type="PROSITE" id="PS50405">
    <property type="entry name" value="GST_CTER"/>
    <property type="match status" value="1"/>
</dbReference>
<name>A0A7S0UPD7_9CHLO</name>
<dbReference type="InterPro" id="IPR036249">
    <property type="entry name" value="Thioredoxin-like_sf"/>
</dbReference>
<accession>A0A7S0UPD7</accession>
<keyword evidence="1" id="KW-0808">Transferase</keyword>
<evidence type="ECO:0000259" key="4">
    <source>
        <dbReference type="PROSITE" id="PS50405"/>
    </source>
</evidence>
<reference evidence="5" key="1">
    <citation type="submission" date="2021-01" db="EMBL/GenBank/DDBJ databases">
        <authorList>
            <person name="Corre E."/>
            <person name="Pelletier E."/>
            <person name="Niang G."/>
            <person name="Scheremetjew M."/>
            <person name="Finn R."/>
            <person name="Kale V."/>
            <person name="Holt S."/>
            <person name="Cochrane G."/>
            <person name="Meng A."/>
            <person name="Brown T."/>
            <person name="Cohen L."/>
        </authorList>
    </citation>
    <scope>NUCLEOTIDE SEQUENCE</scope>
    <source>
        <strain evidence="5">SAG 63-3</strain>
    </source>
</reference>
<dbReference type="Pfam" id="PF13409">
    <property type="entry name" value="GST_N_2"/>
    <property type="match status" value="1"/>
</dbReference>
<evidence type="ECO:0000256" key="2">
    <source>
        <dbReference type="ARBA" id="ARBA00024194"/>
    </source>
</evidence>
<comment type="similarity">
    <text evidence="2">Belongs to the GST superfamily. DHAR family.</text>
</comment>
<dbReference type="GO" id="GO:0045174">
    <property type="term" value="F:glutathione dehydrogenase (ascorbate) activity"/>
    <property type="evidence" value="ECO:0007669"/>
    <property type="project" value="UniProtKB-EC"/>
</dbReference>
<protein>
    <recommendedName>
        <fullName evidence="4">GST C-terminal domain-containing protein</fullName>
    </recommendedName>
</protein>
<dbReference type="Gene3D" id="1.20.1050.10">
    <property type="match status" value="1"/>
</dbReference>
<dbReference type="AlphaFoldDB" id="A0A7S0UPD7"/>
<dbReference type="GO" id="GO:0033355">
    <property type="term" value="P:ascorbate glutathione cycle"/>
    <property type="evidence" value="ECO:0007669"/>
    <property type="project" value="InterPro"/>
</dbReference>
<dbReference type="InterPro" id="IPR010987">
    <property type="entry name" value="Glutathione-S-Trfase_C-like"/>
</dbReference>
<dbReference type="EMBL" id="HBFM01001888">
    <property type="protein sequence ID" value="CAD8764663.1"/>
    <property type="molecule type" value="Transcribed_RNA"/>
</dbReference>
<dbReference type="Gene3D" id="3.40.30.10">
    <property type="entry name" value="Glutaredoxin"/>
    <property type="match status" value="1"/>
</dbReference>
<proteinExistence type="inferred from homology"/>
<evidence type="ECO:0000256" key="3">
    <source>
        <dbReference type="ARBA" id="ARBA00049544"/>
    </source>
</evidence>
<comment type="catalytic activity">
    <reaction evidence="3">
        <text>L-dehydroascorbate + 2 glutathione = glutathione disulfide + L-ascorbate</text>
        <dbReference type="Rhea" id="RHEA:24424"/>
        <dbReference type="ChEBI" id="CHEBI:38290"/>
        <dbReference type="ChEBI" id="CHEBI:57925"/>
        <dbReference type="ChEBI" id="CHEBI:58297"/>
        <dbReference type="ChEBI" id="CHEBI:58539"/>
        <dbReference type="EC" id="1.8.5.1"/>
    </reaction>
</comment>
<dbReference type="PANTHER" id="PTHR44420:SF2">
    <property type="entry name" value="GLUTATHIONE S-TRANSFERASE DHAR2-RELATED"/>
    <property type="match status" value="1"/>
</dbReference>
<dbReference type="SUPFAM" id="SSF52833">
    <property type="entry name" value="Thioredoxin-like"/>
    <property type="match status" value="1"/>
</dbReference>